<proteinExistence type="predicted"/>
<dbReference type="OrthoDB" id="65445at2759"/>
<evidence type="ECO:0000313" key="1">
    <source>
        <dbReference type="EMBL" id="KAF6143887.1"/>
    </source>
</evidence>
<dbReference type="EMBL" id="JACGCM010002161">
    <property type="protein sequence ID" value="KAF6143887.1"/>
    <property type="molecule type" value="Genomic_DNA"/>
</dbReference>
<accession>A0A7J7LML5</accession>
<organism evidence="1 2">
    <name type="scientific">Kingdonia uniflora</name>
    <dbReference type="NCBI Taxonomy" id="39325"/>
    <lineage>
        <taxon>Eukaryota</taxon>
        <taxon>Viridiplantae</taxon>
        <taxon>Streptophyta</taxon>
        <taxon>Embryophyta</taxon>
        <taxon>Tracheophyta</taxon>
        <taxon>Spermatophyta</taxon>
        <taxon>Magnoliopsida</taxon>
        <taxon>Ranunculales</taxon>
        <taxon>Circaeasteraceae</taxon>
        <taxon>Kingdonia</taxon>
    </lineage>
</organism>
<dbReference type="PANTHER" id="PTHR31723:SF5">
    <property type="entry name" value="OS01G0248500 PROTEIN"/>
    <property type="match status" value="1"/>
</dbReference>
<name>A0A7J7LML5_9MAGN</name>
<gene>
    <name evidence="1" type="ORF">GIB67_001681</name>
</gene>
<dbReference type="Gene3D" id="3.10.450.50">
    <property type="match status" value="1"/>
</dbReference>
<reference evidence="1 2" key="1">
    <citation type="journal article" date="2020" name="IScience">
        <title>Genome Sequencing of the Endangered Kingdonia uniflora (Circaeasteraceae, Ranunculales) Reveals Potential Mechanisms of Evolutionary Specialization.</title>
        <authorList>
            <person name="Sun Y."/>
            <person name="Deng T."/>
            <person name="Zhang A."/>
            <person name="Moore M.J."/>
            <person name="Landis J.B."/>
            <person name="Lin N."/>
            <person name="Zhang H."/>
            <person name="Zhang X."/>
            <person name="Huang J."/>
            <person name="Zhang X."/>
            <person name="Sun H."/>
            <person name="Wang H."/>
        </authorList>
    </citation>
    <scope>NUCLEOTIDE SEQUENCE [LARGE SCALE GENOMIC DNA]</scope>
    <source>
        <strain evidence="1">TB1705</strain>
        <tissue evidence="1">Leaf</tissue>
    </source>
</reference>
<dbReference type="InterPro" id="IPR032710">
    <property type="entry name" value="NTF2-like_dom_sf"/>
</dbReference>
<protein>
    <submittedName>
        <fullName evidence="1">Uncharacterized protein</fullName>
    </submittedName>
</protein>
<comment type="caution">
    <text evidence="1">The sequence shown here is derived from an EMBL/GenBank/DDBJ whole genome shotgun (WGS) entry which is preliminary data.</text>
</comment>
<sequence>MCCCKLLYRSIYVAIVNPSTETAESSHSLFTGTFPRGFSIEIIEVYSGPPTIMYKFRHWAYMESPFKGRAPTGEKVQFYEIGMFQVDDTMKVEKVELFYDPSELLKPLLKLSLIVSNIFSLGALIPCTFGLNIKGWATVEQIVDEIRVNTAYKEMELSDTPQATQFPSNWNLHGLLYRKEPIRCQWRQLLLLTTHSIGIDYSGPCSSKLWKWDCR</sequence>
<evidence type="ECO:0000313" key="2">
    <source>
        <dbReference type="Proteomes" id="UP000541444"/>
    </source>
</evidence>
<dbReference type="PANTHER" id="PTHR31723">
    <property type="entry name" value="PATHOGENESIS-RELATED FAMILY PROTEIN"/>
    <property type="match status" value="1"/>
</dbReference>
<dbReference type="InterPro" id="IPR053218">
    <property type="entry name" value="Pathogen-related_defense"/>
</dbReference>
<keyword evidence="2" id="KW-1185">Reference proteome</keyword>
<dbReference type="Proteomes" id="UP000541444">
    <property type="component" value="Unassembled WGS sequence"/>
</dbReference>
<dbReference type="SUPFAM" id="SSF54427">
    <property type="entry name" value="NTF2-like"/>
    <property type="match status" value="1"/>
</dbReference>
<dbReference type="AlphaFoldDB" id="A0A7J7LML5"/>